<dbReference type="Proteomes" id="UP001597079">
    <property type="component" value="Unassembled WGS sequence"/>
</dbReference>
<accession>A0ABW4JJR9</accession>
<evidence type="ECO:0000313" key="3">
    <source>
        <dbReference type="Proteomes" id="UP001597079"/>
    </source>
</evidence>
<evidence type="ECO:0000313" key="2">
    <source>
        <dbReference type="EMBL" id="MFD1675473.1"/>
    </source>
</evidence>
<dbReference type="EMBL" id="JBHUCX010000028">
    <property type="protein sequence ID" value="MFD1675473.1"/>
    <property type="molecule type" value="Genomic_DNA"/>
</dbReference>
<evidence type="ECO:0000256" key="1">
    <source>
        <dbReference type="SAM" id="MobiDB-lite"/>
    </source>
</evidence>
<gene>
    <name evidence="2" type="ORF">ACFSB2_12295</name>
</gene>
<keyword evidence="3" id="KW-1185">Reference proteome</keyword>
<proteinExistence type="predicted"/>
<protein>
    <recommendedName>
        <fullName evidence="4">Anti-sigma-28 factor FlgM C-terminal domain-containing protein</fullName>
    </recommendedName>
</protein>
<sequence length="79" mass="8470">MNVSDSIQSRGSLNPYQQRAMQNAQNNGQTNVKPTGSTSSANQTRLDALKAKMQSGEPVNLQSLADSMLKKGAFIDTQA</sequence>
<dbReference type="RefSeq" id="WP_377943344.1">
    <property type="nucleotide sequence ID" value="NZ_JBHUCX010000028.1"/>
</dbReference>
<reference evidence="3" key="1">
    <citation type="journal article" date="2019" name="Int. J. Syst. Evol. Microbiol.">
        <title>The Global Catalogue of Microorganisms (GCM) 10K type strain sequencing project: providing services to taxonomists for standard genome sequencing and annotation.</title>
        <authorList>
            <consortium name="The Broad Institute Genomics Platform"/>
            <consortium name="The Broad Institute Genome Sequencing Center for Infectious Disease"/>
            <person name="Wu L."/>
            <person name="Ma J."/>
        </authorList>
    </citation>
    <scope>NUCLEOTIDE SEQUENCE [LARGE SCALE GENOMIC DNA]</scope>
    <source>
        <strain evidence="3">CGMCC 1.12286</strain>
    </source>
</reference>
<evidence type="ECO:0008006" key="4">
    <source>
        <dbReference type="Google" id="ProtNLM"/>
    </source>
</evidence>
<name>A0ABW4JJR9_9BACL</name>
<comment type="caution">
    <text evidence="2">The sequence shown here is derived from an EMBL/GenBank/DDBJ whole genome shotgun (WGS) entry which is preliminary data.</text>
</comment>
<organism evidence="2 3">
    <name type="scientific">Alicyclobacillus fodiniaquatilis</name>
    <dbReference type="NCBI Taxonomy" id="1661150"/>
    <lineage>
        <taxon>Bacteria</taxon>
        <taxon>Bacillati</taxon>
        <taxon>Bacillota</taxon>
        <taxon>Bacilli</taxon>
        <taxon>Bacillales</taxon>
        <taxon>Alicyclobacillaceae</taxon>
        <taxon>Alicyclobacillus</taxon>
    </lineage>
</organism>
<feature type="region of interest" description="Disordered" evidence="1">
    <location>
        <begin position="1"/>
        <end position="45"/>
    </location>
</feature>